<protein>
    <submittedName>
        <fullName evidence="1">Uncharacterized protein</fullName>
    </submittedName>
</protein>
<dbReference type="Proteomes" id="UP000067598">
    <property type="component" value="Unassembled WGS sequence"/>
</dbReference>
<comment type="caution">
    <text evidence="1">The sequence shown here is derived from an EMBL/GenBank/DDBJ whole genome shotgun (WGS) entry which is preliminary data.</text>
</comment>
<accession>A0A109DFV9</accession>
<evidence type="ECO:0000313" key="2">
    <source>
        <dbReference type="Proteomes" id="UP000067598"/>
    </source>
</evidence>
<dbReference type="RefSeq" id="WP_005727290.1">
    <property type="nucleotide sequence ID" value="NZ_AP025162.1"/>
</dbReference>
<name>A0A109DFV9_9LACO</name>
<organism evidence="1 2">
    <name type="scientific">Lactobacillus crispatus</name>
    <dbReference type="NCBI Taxonomy" id="47770"/>
    <lineage>
        <taxon>Bacteria</taxon>
        <taxon>Bacillati</taxon>
        <taxon>Bacillota</taxon>
        <taxon>Bacilli</taxon>
        <taxon>Lactobacillales</taxon>
        <taxon>Lactobacillaceae</taxon>
        <taxon>Lactobacillus</taxon>
    </lineage>
</organism>
<reference evidence="1 2" key="1">
    <citation type="journal article" date="2016" name="Microbiology (Mosc.)">
        <title>Comparison of Lactobacillus crispatus isolates from Lactobacillus-dominated vaginal microbiomes with isolates from microbiomes containing bacterial vaginosis-associated bacteria.</title>
        <authorList>
            <person name="Abdelmaksoud A.A."/>
            <person name="Koparde V.N."/>
            <person name="Sheth N.U."/>
            <person name="Serrano M.G."/>
            <person name="Glascock A.L."/>
            <person name="Fettweis J.M."/>
            <person name="Strauss Iii J.F."/>
            <person name="Buck G.A."/>
            <person name="Jefferson K.K."/>
        </authorList>
    </citation>
    <scope>NUCLEOTIDE SEQUENCE [LARGE SCALE GENOMIC DNA]</scope>
    <source>
        <strain evidence="1 2">VMC3</strain>
    </source>
</reference>
<dbReference type="PATRIC" id="fig|47770.28.peg.2013"/>
<evidence type="ECO:0000313" key="1">
    <source>
        <dbReference type="EMBL" id="KWU04682.1"/>
    </source>
</evidence>
<dbReference type="EMBL" id="LJGP01000007">
    <property type="protein sequence ID" value="KWU04682.1"/>
    <property type="molecule type" value="Genomic_DNA"/>
</dbReference>
<sequence>MKEVTRLEDILFNVVRPNKKGYAKDLANSYYVIDIVQPAQLNKSDTLIVIKKKLIRYGFDVKNLKHDQASDFITYINQDYLTNYGYVISDKIYQEEKAKLESKGIDFYFYSKYLNCNNDQQLYNYFRKMISQMNKVILESIKQIN</sequence>
<dbReference type="AlphaFoldDB" id="A0A109DFV9"/>
<gene>
    <name evidence="1" type="ORF">AEL95_02235</name>
</gene>
<proteinExistence type="predicted"/>